<reference evidence="1 2" key="1">
    <citation type="submission" date="2019-08" db="EMBL/GenBank/DDBJ databases">
        <title>Bacillus genomes from the desert of Cuatro Cienegas, Coahuila.</title>
        <authorList>
            <person name="Olmedo-Alvarez G."/>
        </authorList>
    </citation>
    <scope>NUCLEOTIDE SEQUENCE [LARGE SCALE GENOMIC DNA]</scope>
    <source>
        <strain evidence="1 2">CH87b_3T</strain>
    </source>
</reference>
<comment type="caution">
    <text evidence="1">The sequence shown here is derived from an EMBL/GenBank/DDBJ whole genome shotgun (WGS) entry which is preliminary data.</text>
</comment>
<proteinExistence type="predicted"/>
<evidence type="ECO:0000313" key="1">
    <source>
        <dbReference type="EMBL" id="TYS88478.1"/>
    </source>
</evidence>
<name>A0A5D4UMT4_9BACI</name>
<dbReference type="Proteomes" id="UP000324269">
    <property type="component" value="Unassembled WGS sequence"/>
</dbReference>
<organism evidence="1 2">
    <name type="scientific">Rossellomorea aquimaris</name>
    <dbReference type="NCBI Taxonomy" id="189382"/>
    <lineage>
        <taxon>Bacteria</taxon>
        <taxon>Bacillati</taxon>
        <taxon>Bacillota</taxon>
        <taxon>Bacilli</taxon>
        <taxon>Bacillales</taxon>
        <taxon>Bacillaceae</taxon>
        <taxon>Rossellomorea</taxon>
    </lineage>
</organism>
<dbReference type="AlphaFoldDB" id="A0A5D4UMT4"/>
<protein>
    <submittedName>
        <fullName evidence="1">Uncharacterized protein</fullName>
    </submittedName>
</protein>
<dbReference type="EMBL" id="VTEZ01000001">
    <property type="protein sequence ID" value="TYS88478.1"/>
    <property type="molecule type" value="Genomic_DNA"/>
</dbReference>
<accession>A0A5D4UMT4</accession>
<dbReference type="RefSeq" id="WP_148967778.1">
    <property type="nucleotide sequence ID" value="NZ_JBNIKW010000001.1"/>
</dbReference>
<evidence type="ECO:0000313" key="2">
    <source>
        <dbReference type="Proteomes" id="UP000324269"/>
    </source>
</evidence>
<sequence length="63" mass="6929">MEPSLMNHAGFEDIHVGIEVIMPVLEKSCGNSIYHATFVHNHARLSNVLYLVIKKGPVSLTGL</sequence>
<gene>
    <name evidence="1" type="ORF">FZC85_03365</name>
</gene>